<dbReference type="InterPro" id="IPR036188">
    <property type="entry name" value="FAD/NAD-bd_sf"/>
</dbReference>
<dbReference type="PRINTS" id="PR00411">
    <property type="entry name" value="PNDRDTASEI"/>
</dbReference>
<evidence type="ECO:0000313" key="6">
    <source>
        <dbReference type="EMBL" id="ACV51373.1"/>
    </source>
</evidence>
<dbReference type="PANTHER" id="PTHR42887">
    <property type="entry name" value="OS12G0638800 PROTEIN"/>
    <property type="match status" value="1"/>
</dbReference>
<proteinExistence type="predicted"/>
<dbReference type="InterPro" id="IPR057661">
    <property type="entry name" value="RsdA/BaiN/AoA(So)_Rossmann"/>
</dbReference>
<protein>
    <submittedName>
        <fullName evidence="6">HI0933 family protein</fullName>
    </submittedName>
</protein>
<dbReference type="Gene3D" id="2.40.30.10">
    <property type="entry name" value="Translation factors"/>
    <property type="match status" value="1"/>
</dbReference>
<evidence type="ECO:0000256" key="2">
    <source>
        <dbReference type="ARBA" id="ARBA00022630"/>
    </source>
</evidence>
<dbReference type="GeneID" id="84806472"/>
<dbReference type="Pfam" id="PF03486">
    <property type="entry name" value="HI0933_like"/>
    <property type="match status" value="1"/>
</dbReference>
<reference evidence="6 7" key="1">
    <citation type="journal article" date="2009" name="Stand. Genomic Sci.">
        <title>Complete genome sequence of Atopobium parvulum type strain (IPP 1246).</title>
        <authorList>
            <person name="Copeland A."/>
            <person name="Sikorski J."/>
            <person name="Lapidus A."/>
            <person name="Nolan M."/>
            <person name="Del Rio T.G."/>
            <person name="Lucas S."/>
            <person name="Chen F."/>
            <person name="Tice H."/>
            <person name="Pitluck S."/>
            <person name="Cheng J.F."/>
            <person name="Pukall R."/>
            <person name="Chertkov O."/>
            <person name="Brettin T."/>
            <person name="Han C."/>
            <person name="Detter J.C."/>
            <person name="Kuske C."/>
            <person name="Bruce D."/>
            <person name="Goodwin L."/>
            <person name="Ivanova N."/>
            <person name="Mavromatis K."/>
            <person name="Mikhailova N."/>
            <person name="Chen A."/>
            <person name="Palaniappan K."/>
            <person name="Chain P."/>
            <person name="Rohde M."/>
            <person name="Goker M."/>
            <person name="Bristow J."/>
            <person name="Eisen J.A."/>
            <person name="Markowitz V."/>
            <person name="Hugenholtz P."/>
            <person name="Kyrpides N.C."/>
            <person name="Klenk H.P."/>
            <person name="Detter J.C."/>
        </authorList>
    </citation>
    <scope>NUCLEOTIDE SEQUENCE [LARGE SCALE GENOMIC DNA]</scope>
    <source>
        <strain evidence="7">ATCC 33793 / DSM 20469 / CCUG 32760 / JCM 10300 / KCTC 3663 / VPI 0546 / 1246</strain>
    </source>
</reference>
<dbReference type="PANTHER" id="PTHR42887:SF2">
    <property type="entry name" value="OS12G0638800 PROTEIN"/>
    <property type="match status" value="1"/>
</dbReference>
<dbReference type="AlphaFoldDB" id="C8W7D3"/>
<dbReference type="InterPro" id="IPR023166">
    <property type="entry name" value="BaiN-like_dom_sf"/>
</dbReference>
<keyword evidence="2" id="KW-0285">Flavoprotein</keyword>
<dbReference type="RefSeq" id="WP_012809030.1">
    <property type="nucleotide sequence ID" value="NC_013203.1"/>
</dbReference>
<evidence type="ECO:0000259" key="5">
    <source>
        <dbReference type="Pfam" id="PF22780"/>
    </source>
</evidence>
<keyword evidence="3" id="KW-0274">FAD</keyword>
<dbReference type="InterPro" id="IPR055178">
    <property type="entry name" value="RsdA/BaiN/AoA(So)-like_dom"/>
</dbReference>
<dbReference type="Proteomes" id="UP000000960">
    <property type="component" value="Chromosome"/>
</dbReference>
<dbReference type="eggNOG" id="COG2081">
    <property type="taxonomic scope" value="Bacteria"/>
</dbReference>
<organism evidence="6 7">
    <name type="scientific">Lancefieldella parvula (strain ATCC 33793 / DSM 20469 / CCUG 32760 / JCM 10300 / KCTC 3663 / VPI 0546 / 1246)</name>
    <name type="common">Atopobium parvulum</name>
    <dbReference type="NCBI Taxonomy" id="521095"/>
    <lineage>
        <taxon>Bacteria</taxon>
        <taxon>Bacillati</taxon>
        <taxon>Actinomycetota</taxon>
        <taxon>Coriobacteriia</taxon>
        <taxon>Coriobacteriales</taxon>
        <taxon>Atopobiaceae</taxon>
        <taxon>Lancefieldella</taxon>
    </lineage>
</organism>
<dbReference type="Gene3D" id="1.10.8.260">
    <property type="entry name" value="HI0933 insert domain-like"/>
    <property type="match status" value="1"/>
</dbReference>
<dbReference type="InterPro" id="IPR004792">
    <property type="entry name" value="BaiN-like"/>
</dbReference>
<evidence type="ECO:0000256" key="3">
    <source>
        <dbReference type="ARBA" id="ARBA00022827"/>
    </source>
</evidence>
<dbReference type="Gene3D" id="3.50.50.60">
    <property type="entry name" value="FAD/NAD(P)-binding domain"/>
    <property type="match status" value="1"/>
</dbReference>
<dbReference type="OrthoDB" id="9773233at2"/>
<dbReference type="STRING" id="521095.Apar_0944"/>
<dbReference type="EMBL" id="CP001721">
    <property type="protein sequence ID" value="ACV51373.1"/>
    <property type="molecule type" value="Genomic_DNA"/>
</dbReference>
<sequence length="417" mass="44797">MAQTTRVKERQAAQAQRIKQAQAFLVPDHIDIAILGGGAAGLCAAITAAEALEANKHVVVFEKALESGRTILATGGGRCNFTNANLSFENFSNPEFVQAVCKDKDTFLADILSFFRSSGLAWATEDEGRMYPLTRQASSIQSLLLRRAQTAGVQFALGREVTSIKPHKDGFTLTFQECFGSEKIHEVHTSTAILATGGRTTKKLAESLRLKTTSLRPGLCALTCTPEPPRNLDGKRVRAHAALLRDGNVLKQESGELLFRPFGLSGIMIFNLSRTALPGDTLEINLLPQLTEEEVAAAVHAQTTDGLLDPQIASYLGTNDSVETIITKAHKMTFTITGTSTKVVPQVCIGGISVEQVHTDTLEVHRTPGLFIAGEALDIDAQCGGFNLSWAWKSGMVAGLSAAQNVDQKNASLKEAH</sequence>
<feature type="domain" description="RsdA/BaiN/AoA(So)-like insert" evidence="5">
    <location>
        <begin position="216"/>
        <end position="303"/>
    </location>
</feature>
<dbReference type="HOGENOM" id="CLU_025174_3_1_11"/>
<comment type="cofactor">
    <cofactor evidence="1">
        <name>FAD</name>
        <dbReference type="ChEBI" id="CHEBI:57692"/>
    </cofactor>
</comment>
<dbReference type="SUPFAM" id="SSF51905">
    <property type="entry name" value="FAD/NAD(P)-binding domain"/>
    <property type="match status" value="1"/>
</dbReference>
<accession>C8W7D3</accession>
<dbReference type="SUPFAM" id="SSF160996">
    <property type="entry name" value="HI0933 insert domain-like"/>
    <property type="match status" value="1"/>
</dbReference>
<feature type="domain" description="RsdA/BaiN/AoA(So)-like Rossmann fold-like" evidence="4">
    <location>
        <begin position="31"/>
        <end position="399"/>
    </location>
</feature>
<gene>
    <name evidence="6" type="ordered locus">Apar_0944</name>
</gene>
<dbReference type="KEGG" id="apv:Apar_0944"/>
<evidence type="ECO:0000256" key="1">
    <source>
        <dbReference type="ARBA" id="ARBA00001974"/>
    </source>
</evidence>
<name>C8W7D3_LANP1</name>
<dbReference type="PRINTS" id="PR00368">
    <property type="entry name" value="FADPNR"/>
</dbReference>
<keyword evidence="7" id="KW-1185">Reference proteome</keyword>
<evidence type="ECO:0000259" key="4">
    <source>
        <dbReference type="Pfam" id="PF03486"/>
    </source>
</evidence>
<evidence type="ECO:0000313" key="7">
    <source>
        <dbReference type="Proteomes" id="UP000000960"/>
    </source>
</evidence>
<dbReference type="Pfam" id="PF22780">
    <property type="entry name" value="HI0933_like_1st"/>
    <property type="match status" value="1"/>
</dbReference>